<dbReference type="Pfam" id="PF05990">
    <property type="entry name" value="DUF900"/>
    <property type="match status" value="1"/>
</dbReference>
<dbReference type="AlphaFoldDB" id="A0A0K8P2S0"/>
<reference evidence="1 2" key="2">
    <citation type="journal article" date="2016" name="Science">
        <title>A bacterium that degrades and assimilates poly(ethylene terephthalate).</title>
        <authorList>
            <person name="Yoshida S."/>
            <person name="Hiraga K."/>
            <person name="Takehana T."/>
            <person name="Taniguchi I."/>
            <person name="Yamaji H."/>
            <person name="Maeda Y."/>
            <person name="Toyohara K."/>
            <person name="Miyamoto K."/>
            <person name="Kimura Y."/>
            <person name="Oda K."/>
        </authorList>
    </citation>
    <scope>NUCLEOTIDE SEQUENCE [LARGE SCALE GENOMIC DNA]</scope>
    <source>
        <strain evidence="2">NBRC 110686 / TISTR 2288 / 201-F6</strain>
    </source>
</reference>
<dbReference type="STRING" id="1547922.ISF6_2669"/>
<dbReference type="PANTHER" id="PTHR33987:SF1">
    <property type="entry name" value="CALCINEURIN-LIKE METALLO-PHOSPHOESTERASE SUPERFAMILY PROTEIN"/>
    <property type="match status" value="1"/>
</dbReference>
<organism evidence="1 2">
    <name type="scientific">Piscinibacter sakaiensis</name>
    <name type="common">Ideonella sakaiensis</name>
    <dbReference type="NCBI Taxonomy" id="1547922"/>
    <lineage>
        <taxon>Bacteria</taxon>
        <taxon>Pseudomonadati</taxon>
        <taxon>Pseudomonadota</taxon>
        <taxon>Betaproteobacteria</taxon>
        <taxon>Burkholderiales</taxon>
        <taxon>Sphaerotilaceae</taxon>
        <taxon>Piscinibacter</taxon>
    </lineage>
</organism>
<dbReference type="SUPFAM" id="SSF56300">
    <property type="entry name" value="Metallo-dependent phosphatases"/>
    <property type="match status" value="1"/>
</dbReference>
<protein>
    <recommendedName>
        <fullName evidence="3">PhoD-like phosphatase metallophosphatase domain-containing protein</fullName>
    </recommendedName>
</protein>
<dbReference type="InterPro" id="IPR038607">
    <property type="entry name" value="PhoD-like_sf"/>
</dbReference>
<comment type="caution">
    <text evidence="1">The sequence shown here is derived from an EMBL/GenBank/DDBJ whole genome shotgun (WGS) entry which is preliminary data.</text>
</comment>
<evidence type="ECO:0008006" key="3">
    <source>
        <dbReference type="Google" id="ProtNLM"/>
    </source>
</evidence>
<evidence type="ECO:0000313" key="1">
    <source>
        <dbReference type="EMBL" id="GAP36829.1"/>
    </source>
</evidence>
<name>A0A0K8P2S0_PISS1</name>
<accession>A0A0K8P2S0</accession>
<reference evidence="2" key="1">
    <citation type="submission" date="2015-07" db="EMBL/GenBank/DDBJ databases">
        <title>Discovery of a poly(ethylene terephthalate assimilation.</title>
        <authorList>
            <person name="Yoshida S."/>
            <person name="Hiraga K."/>
            <person name="Takehana T."/>
            <person name="Taniguchi I."/>
            <person name="Yamaji H."/>
            <person name="Maeda Y."/>
            <person name="Toyohara K."/>
            <person name="Miyamoto K."/>
            <person name="Kimura Y."/>
            <person name="Oda K."/>
        </authorList>
    </citation>
    <scope>NUCLEOTIDE SEQUENCE [LARGE SCALE GENOMIC DNA]</scope>
    <source>
        <strain evidence="2">NBRC 110686 / TISTR 2288 / 201-F6</strain>
    </source>
</reference>
<dbReference type="InterPro" id="IPR029052">
    <property type="entry name" value="Metallo-depent_PP-like"/>
</dbReference>
<proteinExistence type="predicted"/>
<dbReference type="InterPro" id="IPR010297">
    <property type="entry name" value="DUF900_hydrolase"/>
</dbReference>
<dbReference type="PANTHER" id="PTHR33987">
    <property type="entry name" value="CALCINEURIN-LIKE METALLO-PHOSPHOESTERASE SUPERFAMILY PROTEIN"/>
    <property type="match status" value="1"/>
</dbReference>
<dbReference type="EMBL" id="BBYR01000039">
    <property type="protein sequence ID" value="GAP36829.1"/>
    <property type="molecule type" value="Genomic_DNA"/>
</dbReference>
<dbReference type="Proteomes" id="UP000037660">
    <property type="component" value="Unassembled WGS sequence"/>
</dbReference>
<dbReference type="Gene3D" id="3.60.21.70">
    <property type="entry name" value="PhoD-like phosphatase"/>
    <property type="match status" value="1"/>
</dbReference>
<gene>
    <name evidence="1" type="ORF">ISF6_2669</name>
</gene>
<dbReference type="OrthoDB" id="327733at2"/>
<keyword evidence="2" id="KW-1185">Reference proteome</keyword>
<dbReference type="RefSeq" id="WP_157548984.1">
    <property type="nucleotide sequence ID" value="NZ_BBYR01000039.1"/>
</dbReference>
<sequence length="685" mass="72276">MRLVFTSCMDAERVPRQPVWDAVRALQPDALFLLGDAIYMDWGLASTARVPAWRRRYDRAPGATLAAFRADMHRRYRRQWGVAEFRALVRDLVARVGPERLYVCRDEHDFAWNNAVGAGPADAPRHVPAPLAAVSDALFAQFRAVLARPGDWADGYPGPEQALPPAPAPAAELGPLRVLLLDERSARTGFGPGVATPRILDDSAREALLGALAAPGTGPLLVAGSSPLRHDYRFSDQGWSTDAGAVAEYRQLLDGARQAGRAVLYVGGDIHRLAYGGPVEPGSPVVQLLASGAAVGRILFKRFVPSFATVEVSTEGGGGRLTIGGRRGDEALTPIRLPFAAGQWSATPPAGESTALAVDAWGPAEERLERAGPLGVLTLRQGAAQAAAPQLELPAHALDALYGDGFVAADWPQALAVEALAERPALRVARAGAGAAGVEAVLRAAFHRAGAAGRGAVVLFVHGFQKTFAESIEQACRLRELHQVEPVLWSWPSGEDAGFLSALQDFVTMQQRCARMQSALSGTLALFGDLAAQHPGCRATVLARSMGALALDAVLQRHDLMLNLAPRLAPLAGVLLSAPLLPQRHHAEGLARLGCPAWVTFNRQDRSLRAADWLSHGELLGNAGPGVERAPNARYLDWTAVPGVDGGHDHLTLPMGAAADALNAALLHGTAPTPAQLAAAGVVAA</sequence>
<evidence type="ECO:0000313" key="2">
    <source>
        <dbReference type="Proteomes" id="UP000037660"/>
    </source>
</evidence>